<sequence>MHETAAKNTCLPIRSRSFGARTLTLPAQLSSVSRAHASSMPVDQAQPLQSAGQRKQEVMKADKAVQGSSTSLFFAFDSLRLTSTHLPSSGPLRVGCHTKRSIYCECSTNILVLRPITGVQMPAKQTQSDGPTPSPRHTLRLNEFRYHPQHLSETFASPRNPSRT</sequence>
<gene>
    <name evidence="1" type="ORF">FA95DRAFT_1605715</name>
</gene>
<accession>A0ACB8RV87</accession>
<evidence type="ECO:0000313" key="1">
    <source>
        <dbReference type="EMBL" id="KAI0047860.1"/>
    </source>
</evidence>
<reference evidence="1" key="2">
    <citation type="journal article" date="2022" name="New Phytol.">
        <title>Evolutionary transition to the ectomycorrhizal habit in the genomes of a hyperdiverse lineage of mushroom-forming fungi.</title>
        <authorList>
            <person name="Looney B."/>
            <person name="Miyauchi S."/>
            <person name="Morin E."/>
            <person name="Drula E."/>
            <person name="Courty P.E."/>
            <person name="Kohler A."/>
            <person name="Kuo A."/>
            <person name="LaButti K."/>
            <person name="Pangilinan J."/>
            <person name="Lipzen A."/>
            <person name="Riley R."/>
            <person name="Andreopoulos W."/>
            <person name="He G."/>
            <person name="Johnson J."/>
            <person name="Nolan M."/>
            <person name="Tritt A."/>
            <person name="Barry K.W."/>
            <person name="Grigoriev I.V."/>
            <person name="Nagy L.G."/>
            <person name="Hibbett D."/>
            <person name="Henrissat B."/>
            <person name="Matheny P.B."/>
            <person name="Labbe J."/>
            <person name="Martin F.M."/>
        </authorList>
    </citation>
    <scope>NUCLEOTIDE SEQUENCE</scope>
    <source>
        <strain evidence="1">FP105234-sp</strain>
    </source>
</reference>
<proteinExistence type="predicted"/>
<organism evidence="1 2">
    <name type="scientific">Auriscalpium vulgare</name>
    <dbReference type="NCBI Taxonomy" id="40419"/>
    <lineage>
        <taxon>Eukaryota</taxon>
        <taxon>Fungi</taxon>
        <taxon>Dikarya</taxon>
        <taxon>Basidiomycota</taxon>
        <taxon>Agaricomycotina</taxon>
        <taxon>Agaricomycetes</taxon>
        <taxon>Russulales</taxon>
        <taxon>Auriscalpiaceae</taxon>
        <taxon>Auriscalpium</taxon>
    </lineage>
</organism>
<keyword evidence="2" id="KW-1185">Reference proteome</keyword>
<dbReference type="Proteomes" id="UP000814033">
    <property type="component" value="Unassembled WGS sequence"/>
</dbReference>
<name>A0ACB8RV87_9AGAM</name>
<reference evidence="1" key="1">
    <citation type="submission" date="2021-02" db="EMBL/GenBank/DDBJ databases">
        <authorList>
            <consortium name="DOE Joint Genome Institute"/>
            <person name="Ahrendt S."/>
            <person name="Looney B.P."/>
            <person name="Miyauchi S."/>
            <person name="Morin E."/>
            <person name="Drula E."/>
            <person name="Courty P.E."/>
            <person name="Chicoki N."/>
            <person name="Fauchery L."/>
            <person name="Kohler A."/>
            <person name="Kuo A."/>
            <person name="Labutti K."/>
            <person name="Pangilinan J."/>
            <person name="Lipzen A."/>
            <person name="Riley R."/>
            <person name="Andreopoulos W."/>
            <person name="He G."/>
            <person name="Johnson J."/>
            <person name="Barry K.W."/>
            <person name="Grigoriev I.V."/>
            <person name="Nagy L."/>
            <person name="Hibbett D."/>
            <person name="Henrissat B."/>
            <person name="Matheny P.B."/>
            <person name="Labbe J."/>
            <person name="Martin F."/>
        </authorList>
    </citation>
    <scope>NUCLEOTIDE SEQUENCE</scope>
    <source>
        <strain evidence="1">FP105234-sp</strain>
    </source>
</reference>
<dbReference type="EMBL" id="MU275896">
    <property type="protein sequence ID" value="KAI0047860.1"/>
    <property type="molecule type" value="Genomic_DNA"/>
</dbReference>
<protein>
    <submittedName>
        <fullName evidence="1">Uncharacterized protein</fullName>
    </submittedName>
</protein>
<comment type="caution">
    <text evidence="1">The sequence shown here is derived from an EMBL/GenBank/DDBJ whole genome shotgun (WGS) entry which is preliminary data.</text>
</comment>
<evidence type="ECO:0000313" key="2">
    <source>
        <dbReference type="Proteomes" id="UP000814033"/>
    </source>
</evidence>